<accession>A0ACC0ML82</accession>
<reference evidence="1" key="1">
    <citation type="submission" date="2022-02" db="EMBL/GenBank/DDBJ databases">
        <title>Plant Genome Project.</title>
        <authorList>
            <person name="Zhang R.-G."/>
        </authorList>
    </citation>
    <scope>NUCLEOTIDE SEQUENCE</scope>
    <source>
        <strain evidence="1">AT1</strain>
    </source>
</reference>
<sequence length="398" mass="45392">MFTPQRKIWSGWPLSPAQKNDVSGSGPDPKGKSVAFLDSTPPPPVGFLGQNGGTEESPALVVDKISKLENEFKYAIEEGGVEKNLSSLLFLKSASFVGYAQISLISILQLFDYQYNMGMLLIEKKEWTTKYEEMKQALQDATDALKREQGAHLIALTEVEKREESLRKALGVEKQCALDLEKSLRAMHSQYAEIKFTADSKLAEANALMASIEEKSLEVEAKGHAADAKLAEVSRKSSELERKSREVEARDNTIRRERLSFNAEREARESSLVKQREDLRDWEKKLKEGEERLDEVRRLLNQREEKANETDMIFKQKQNDFEQVQKSIDEANSTLKSKEEEISQRLDNLAVKEKASFFFFFDVSFEADAMRNSLEVKEKELVALEEKLDARERVSFCN</sequence>
<gene>
    <name evidence="1" type="ORF">RHMOL_Rhmol08G0091700</name>
</gene>
<evidence type="ECO:0000313" key="2">
    <source>
        <dbReference type="Proteomes" id="UP001062846"/>
    </source>
</evidence>
<name>A0ACC0ML82_RHOML</name>
<evidence type="ECO:0000313" key="1">
    <source>
        <dbReference type="EMBL" id="KAI8541818.1"/>
    </source>
</evidence>
<organism evidence="1 2">
    <name type="scientific">Rhododendron molle</name>
    <name type="common">Chinese azalea</name>
    <name type="synonym">Azalea mollis</name>
    <dbReference type="NCBI Taxonomy" id="49168"/>
    <lineage>
        <taxon>Eukaryota</taxon>
        <taxon>Viridiplantae</taxon>
        <taxon>Streptophyta</taxon>
        <taxon>Embryophyta</taxon>
        <taxon>Tracheophyta</taxon>
        <taxon>Spermatophyta</taxon>
        <taxon>Magnoliopsida</taxon>
        <taxon>eudicotyledons</taxon>
        <taxon>Gunneridae</taxon>
        <taxon>Pentapetalae</taxon>
        <taxon>asterids</taxon>
        <taxon>Ericales</taxon>
        <taxon>Ericaceae</taxon>
        <taxon>Ericoideae</taxon>
        <taxon>Rhodoreae</taxon>
        <taxon>Rhododendron</taxon>
    </lineage>
</organism>
<dbReference type="EMBL" id="CM046395">
    <property type="protein sequence ID" value="KAI8541818.1"/>
    <property type="molecule type" value="Genomic_DNA"/>
</dbReference>
<comment type="caution">
    <text evidence="1">The sequence shown here is derived from an EMBL/GenBank/DDBJ whole genome shotgun (WGS) entry which is preliminary data.</text>
</comment>
<proteinExistence type="predicted"/>
<keyword evidence="2" id="KW-1185">Reference proteome</keyword>
<dbReference type="Proteomes" id="UP001062846">
    <property type="component" value="Chromosome 8"/>
</dbReference>
<protein>
    <submittedName>
        <fullName evidence="1">Uncharacterized protein</fullName>
    </submittedName>
</protein>